<evidence type="ECO:0000313" key="1">
    <source>
        <dbReference type="EMBL" id="TDO51667.1"/>
    </source>
</evidence>
<sequence length="58" mass="6313">MTDYMRQFAFIGTPKQIAEHISDNILGHGIDGIVINLPVNGHEPGVVTEMGRVLSPIL</sequence>
<comment type="caution">
    <text evidence="1">The sequence shown here is derived from an EMBL/GenBank/DDBJ whole genome shotgun (WGS) entry which is preliminary data.</text>
</comment>
<dbReference type="AlphaFoldDB" id="A0A4R6KK16"/>
<gene>
    <name evidence="1" type="ORF">EV643_103406</name>
</gene>
<accession>A0A4R6KK16</accession>
<dbReference type="SUPFAM" id="SSF51679">
    <property type="entry name" value="Bacterial luciferase-like"/>
    <property type="match status" value="1"/>
</dbReference>
<protein>
    <recommendedName>
        <fullName evidence="3">Luciferase-like monooxygenase</fullName>
    </recommendedName>
</protein>
<dbReference type="EMBL" id="SNWQ01000003">
    <property type="protein sequence ID" value="TDO51667.1"/>
    <property type="molecule type" value="Genomic_DNA"/>
</dbReference>
<keyword evidence="2" id="KW-1185">Reference proteome</keyword>
<dbReference type="RefSeq" id="WP_202869467.1">
    <property type="nucleotide sequence ID" value="NZ_SNWQ01000003.1"/>
</dbReference>
<proteinExistence type="predicted"/>
<organism evidence="1 2">
    <name type="scientific">Kribbella caucasensis</name>
    <dbReference type="NCBI Taxonomy" id="2512215"/>
    <lineage>
        <taxon>Bacteria</taxon>
        <taxon>Bacillati</taxon>
        <taxon>Actinomycetota</taxon>
        <taxon>Actinomycetes</taxon>
        <taxon>Propionibacteriales</taxon>
        <taxon>Kribbellaceae</taxon>
        <taxon>Kribbella</taxon>
    </lineage>
</organism>
<dbReference type="Proteomes" id="UP000295388">
    <property type="component" value="Unassembled WGS sequence"/>
</dbReference>
<dbReference type="GO" id="GO:0016705">
    <property type="term" value="F:oxidoreductase activity, acting on paired donors, with incorporation or reduction of molecular oxygen"/>
    <property type="evidence" value="ECO:0007669"/>
    <property type="project" value="InterPro"/>
</dbReference>
<dbReference type="InterPro" id="IPR036661">
    <property type="entry name" value="Luciferase-like_sf"/>
</dbReference>
<name>A0A4R6KK16_9ACTN</name>
<evidence type="ECO:0008006" key="3">
    <source>
        <dbReference type="Google" id="ProtNLM"/>
    </source>
</evidence>
<reference evidence="1 2" key="1">
    <citation type="submission" date="2019-03" db="EMBL/GenBank/DDBJ databases">
        <title>Genomic Encyclopedia of Type Strains, Phase III (KMG-III): the genomes of soil and plant-associated and newly described type strains.</title>
        <authorList>
            <person name="Whitman W."/>
        </authorList>
    </citation>
    <scope>NUCLEOTIDE SEQUENCE [LARGE SCALE GENOMIC DNA]</scope>
    <source>
        <strain evidence="1 2">VKM Ac-2527</strain>
    </source>
</reference>
<evidence type="ECO:0000313" key="2">
    <source>
        <dbReference type="Proteomes" id="UP000295388"/>
    </source>
</evidence>